<protein>
    <submittedName>
        <fullName evidence="1">Uncharacterized protein</fullName>
    </submittedName>
</protein>
<organism evidence="1">
    <name type="scientific">Xanthomonas hortorum pv. gardneri</name>
    <dbReference type="NCBI Taxonomy" id="2754056"/>
    <lineage>
        <taxon>Bacteria</taxon>
        <taxon>Pseudomonadati</taxon>
        <taxon>Pseudomonadota</taxon>
        <taxon>Gammaproteobacteria</taxon>
        <taxon>Lysobacterales</taxon>
        <taxon>Lysobacteraceae</taxon>
        <taxon>Xanthomonas</taxon>
    </lineage>
</organism>
<sequence length="59" mass="6644">MLVARPMISAARNAVTTKPMAASRDWPVTMRYPWNMTHSVNTVKDTMPIKAEVRCSSVH</sequence>
<dbReference type="EMBL" id="LR828253">
    <property type="protein sequence ID" value="CAD0322536.1"/>
    <property type="molecule type" value="Genomic_DNA"/>
</dbReference>
<accession>A0A6V7CUW6</accession>
<name>A0A6V7CUW6_9XANT</name>
<reference evidence="1" key="1">
    <citation type="submission" date="2020-07" db="EMBL/GenBank/DDBJ databases">
        <authorList>
            <person name="Pothier F. J."/>
        </authorList>
    </citation>
    <scope>NUCLEOTIDE SEQUENCE</scope>
    <source>
        <strain evidence="1">CFBP 8129</strain>
    </source>
</reference>
<proteinExistence type="predicted"/>
<dbReference type="EMBL" id="LR828253">
    <property type="protein sequence ID" value="CAD0322549.1"/>
    <property type="molecule type" value="Genomic_DNA"/>
</dbReference>
<evidence type="ECO:0000313" key="1">
    <source>
        <dbReference type="EMBL" id="CAD0322549.1"/>
    </source>
</evidence>
<gene>
    <name evidence="1" type="ORF">CFBP8129_17010</name>
</gene>
<dbReference type="AlphaFoldDB" id="A0A6V7CUW6"/>